<evidence type="ECO:0000256" key="1">
    <source>
        <dbReference type="SAM" id="MobiDB-lite"/>
    </source>
</evidence>
<accession>A0A0E9TXU1</accession>
<feature type="compositionally biased region" description="Basic and acidic residues" evidence="1">
    <location>
        <begin position="8"/>
        <end position="21"/>
    </location>
</feature>
<dbReference type="EMBL" id="GBXM01045956">
    <property type="protein sequence ID" value="JAH62621.1"/>
    <property type="molecule type" value="Transcribed_RNA"/>
</dbReference>
<evidence type="ECO:0000313" key="2">
    <source>
        <dbReference type="EMBL" id="JAH58499.1"/>
    </source>
</evidence>
<proteinExistence type="predicted"/>
<feature type="region of interest" description="Disordered" evidence="1">
    <location>
        <begin position="1"/>
        <end position="21"/>
    </location>
</feature>
<dbReference type="AlphaFoldDB" id="A0A0E9TXU1"/>
<protein>
    <submittedName>
        <fullName evidence="2">Uncharacterized protein</fullName>
    </submittedName>
</protein>
<reference evidence="2" key="1">
    <citation type="submission" date="2014-11" db="EMBL/GenBank/DDBJ databases">
        <authorList>
            <person name="Amaro Gonzalez C."/>
        </authorList>
    </citation>
    <scope>NUCLEOTIDE SEQUENCE</scope>
</reference>
<name>A0A0E9TXU1_ANGAN</name>
<dbReference type="EMBL" id="GBXM01050078">
    <property type="protein sequence ID" value="JAH58499.1"/>
    <property type="molecule type" value="Transcribed_RNA"/>
</dbReference>
<organism evidence="2">
    <name type="scientific">Anguilla anguilla</name>
    <name type="common">European freshwater eel</name>
    <name type="synonym">Muraena anguilla</name>
    <dbReference type="NCBI Taxonomy" id="7936"/>
    <lineage>
        <taxon>Eukaryota</taxon>
        <taxon>Metazoa</taxon>
        <taxon>Chordata</taxon>
        <taxon>Craniata</taxon>
        <taxon>Vertebrata</taxon>
        <taxon>Euteleostomi</taxon>
        <taxon>Actinopterygii</taxon>
        <taxon>Neopterygii</taxon>
        <taxon>Teleostei</taxon>
        <taxon>Anguilliformes</taxon>
        <taxon>Anguillidae</taxon>
        <taxon>Anguilla</taxon>
    </lineage>
</organism>
<sequence length="21" mass="2417">MDGEEEQEQKSEVLRHGTEGQ</sequence>
<reference evidence="2" key="2">
    <citation type="journal article" date="2015" name="Fish Shellfish Immunol.">
        <title>Early steps in the European eel (Anguilla anguilla)-Vibrio vulnificus interaction in the gills: Role of the RtxA13 toxin.</title>
        <authorList>
            <person name="Callol A."/>
            <person name="Pajuelo D."/>
            <person name="Ebbesson L."/>
            <person name="Teles M."/>
            <person name="MacKenzie S."/>
            <person name="Amaro C."/>
        </authorList>
    </citation>
    <scope>NUCLEOTIDE SEQUENCE</scope>
</reference>